<reference evidence="5 6" key="1">
    <citation type="submission" date="2019-08" db="EMBL/GenBank/DDBJ databases">
        <authorList>
            <person name="Wang G."/>
            <person name="Xu Z."/>
        </authorList>
    </citation>
    <scope>NUCLEOTIDE SEQUENCE [LARGE SCALE GENOMIC DNA]</scope>
    <source>
        <strain evidence="5 6">ZX</strain>
    </source>
</reference>
<dbReference type="SUPFAM" id="SSF54909">
    <property type="entry name" value="Dimeric alpha+beta barrel"/>
    <property type="match status" value="1"/>
</dbReference>
<keyword evidence="2" id="KW-0238">DNA-binding</keyword>
<keyword evidence="1" id="KW-0805">Transcription regulation</keyword>
<proteinExistence type="predicted"/>
<sequence>MKSDMARPKYVSYTIDNWGCGETRVQIKSRKTLASATLDTLDHRIIETLRSNGRITNQEIAARISVTAATVSARLKRLDEIGAARVVAVADFAALGHNVLMTVGIKVAGRDVLEVAQELAKLSEALSVAVMNGPCDIEMLIALHGFDEAKSLMLERISTIAGIDVIEAAIAVEIPKFKFNIAPLL</sequence>
<accession>A0A5D9C684</accession>
<dbReference type="Gene3D" id="1.10.10.10">
    <property type="entry name" value="Winged helix-like DNA-binding domain superfamily/Winged helix DNA-binding domain"/>
    <property type="match status" value="1"/>
</dbReference>
<organism evidence="5 6">
    <name type="scientific">Sphingomonas montanisoli</name>
    <dbReference type="NCBI Taxonomy" id="2606412"/>
    <lineage>
        <taxon>Bacteria</taxon>
        <taxon>Pseudomonadati</taxon>
        <taxon>Pseudomonadota</taxon>
        <taxon>Alphaproteobacteria</taxon>
        <taxon>Sphingomonadales</taxon>
        <taxon>Sphingomonadaceae</taxon>
        <taxon>Sphingomonas</taxon>
    </lineage>
</organism>
<evidence type="ECO:0000259" key="4">
    <source>
        <dbReference type="PROSITE" id="PS50956"/>
    </source>
</evidence>
<dbReference type="SUPFAM" id="SSF46785">
    <property type="entry name" value="Winged helix' DNA-binding domain"/>
    <property type="match status" value="1"/>
</dbReference>
<comment type="caution">
    <text evidence="5">The sequence shown here is derived from an EMBL/GenBank/DDBJ whole genome shotgun (WGS) entry which is preliminary data.</text>
</comment>
<dbReference type="Gene3D" id="3.30.70.920">
    <property type="match status" value="1"/>
</dbReference>
<dbReference type="GO" id="GO:0043565">
    <property type="term" value="F:sequence-specific DNA binding"/>
    <property type="evidence" value="ECO:0007669"/>
    <property type="project" value="InterPro"/>
</dbReference>
<dbReference type="GO" id="GO:0043200">
    <property type="term" value="P:response to amino acid"/>
    <property type="evidence" value="ECO:0007669"/>
    <property type="project" value="TreeGrafter"/>
</dbReference>
<dbReference type="GO" id="GO:0005829">
    <property type="term" value="C:cytosol"/>
    <property type="evidence" value="ECO:0007669"/>
    <property type="project" value="TreeGrafter"/>
</dbReference>
<evidence type="ECO:0000313" key="6">
    <source>
        <dbReference type="Proteomes" id="UP000322077"/>
    </source>
</evidence>
<dbReference type="InterPro" id="IPR036388">
    <property type="entry name" value="WH-like_DNA-bd_sf"/>
</dbReference>
<dbReference type="PANTHER" id="PTHR30154:SF34">
    <property type="entry name" value="TRANSCRIPTIONAL REGULATOR AZLB"/>
    <property type="match status" value="1"/>
</dbReference>
<dbReference type="RefSeq" id="WP_149521530.1">
    <property type="nucleotide sequence ID" value="NZ_VTOU01000002.1"/>
</dbReference>
<evidence type="ECO:0000256" key="2">
    <source>
        <dbReference type="ARBA" id="ARBA00023125"/>
    </source>
</evidence>
<dbReference type="Proteomes" id="UP000322077">
    <property type="component" value="Unassembled WGS sequence"/>
</dbReference>
<keyword evidence="6" id="KW-1185">Reference proteome</keyword>
<evidence type="ECO:0000256" key="3">
    <source>
        <dbReference type="ARBA" id="ARBA00023163"/>
    </source>
</evidence>
<dbReference type="InterPro" id="IPR011008">
    <property type="entry name" value="Dimeric_a/b-barrel"/>
</dbReference>
<evidence type="ECO:0000313" key="5">
    <source>
        <dbReference type="EMBL" id="TZG27314.1"/>
    </source>
</evidence>
<dbReference type="InterPro" id="IPR036390">
    <property type="entry name" value="WH_DNA-bd_sf"/>
</dbReference>
<dbReference type="PANTHER" id="PTHR30154">
    <property type="entry name" value="LEUCINE-RESPONSIVE REGULATORY PROTEIN"/>
    <property type="match status" value="1"/>
</dbReference>
<dbReference type="SMART" id="SM00344">
    <property type="entry name" value="HTH_ASNC"/>
    <property type="match status" value="1"/>
</dbReference>
<dbReference type="AlphaFoldDB" id="A0A5D9C684"/>
<dbReference type="PRINTS" id="PR00033">
    <property type="entry name" value="HTHASNC"/>
</dbReference>
<dbReference type="InterPro" id="IPR019888">
    <property type="entry name" value="Tscrpt_reg_AsnC-like"/>
</dbReference>
<dbReference type="InterPro" id="IPR000485">
    <property type="entry name" value="AsnC-type_HTH_dom"/>
</dbReference>
<dbReference type="PROSITE" id="PS50956">
    <property type="entry name" value="HTH_ASNC_2"/>
    <property type="match status" value="1"/>
</dbReference>
<name>A0A5D9C684_9SPHN</name>
<gene>
    <name evidence="5" type="ORF">FYJ91_06790</name>
</gene>
<protein>
    <submittedName>
        <fullName evidence="5">Lrp/AsnC family transcriptional regulator</fullName>
    </submittedName>
</protein>
<dbReference type="EMBL" id="VTOU01000002">
    <property type="protein sequence ID" value="TZG27314.1"/>
    <property type="molecule type" value="Genomic_DNA"/>
</dbReference>
<feature type="domain" description="HTH asnC-type" evidence="4">
    <location>
        <begin position="38"/>
        <end position="98"/>
    </location>
</feature>
<evidence type="ECO:0000256" key="1">
    <source>
        <dbReference type="ARBA" id="ARBA00023015"/>
    </source>
</evidence>
<keyword evidence="3" id="KW-0804">Transcription</keyword>
<dbReference type="Pfam" id="PF13412">
    <property type="entry name" value="HTH_24"/>
    <property type="match status" value="1"/>
</dbReference>